<feature type="non-terminal residue" evidence="1">
    <location>
        <position position="107"/>
    </location>
</feature>
<organism evidence="1">
    <name type="scientific">Bactrocera latifrons</name>
    <name type="common">Malaysian fruit fly</name>
    <name type="synonym">Chaetodacus latifrons</name>
    <dbReference type="NCBI Taxonomy" id="174628"/>
    <lineage>
        <taxon>Eukaryota</taxon>
        <taxon>Metazoa</taxon>
        <taxon>Ecdysozoa</taxon>
        <taxon>Arthropoda</taxon>
        <taxon>Hexapoda</taxon>
        <taxon>Insecta</taxon>
        <taxon>Pterygota</taxon>
        <taxon>Neoptera</taxon>
        <taxon>Endopterygota</taxon>
        <taxon>Diptera</taxon>
        <taxon>Brachycera</taxon>
        <taxon>Muscomorpha</taxon>
        <taxon>Tephritoidea</taxon>
        <taxon>Tephritidae</taxon>
        <taxon>Bactrocera</taxon>
        <taxon>Bactrocera</taxon>
    </lineage>
</organism>
<dbReference type="AlphaFoldDB" id="A0A0K8UBX3"/>
<protein>
    <submittedName>
        <fullName evidence="1">Uncharacterized protein</fullName>
    </submittedName>
</protein>
<name>A0A0K8UBX3_BACLA</name>
<accession>A0A0K8UBX3</accession>
<evidence type="ECO:0000313" key="1">
    <source>
        <dbReference type="EMBL" id="JAI24149.1"/>
    </source>
</evidence>
<reference evidence="1" key="1">
    <citation type="submission" date="2015-06" db="EMBL/GenBank/DDBJ databases">
        <authorList>
            <person name="Hoefler B.C."/>
            <person name="Straight P.D."/>
        </authorList>
    </citation>
    <scope>NUCLEOTIDE SEQUENCE</scope>
</reference>
<gene>
    <name evidence="1" type="ORF">c2_g2_i2</name>
</gene>
<dbReference type="EMBL" id="GDHF01028165">
    <property type="protein sequence ID" value="JAI24149.1"/>
    <property type="molecule type" value="Transcribed_RNA"/>
</dbReference>
<sequence>MHTYITQCVSHTISILSKIRQLEEVHSNLLMWTVLSGSIVVVVEVKVPGELKPFQLNVEWHCNRVLDPKYGRCLRWATNPTKVVSVSIPHCQLVLKMHGISHRYQRI</sequence>
<proteinExistence type="predicted"/>